<evidence type="ECO:0000313" key="7">
    <source>
        <dbReference type="Proteomes" id="UP000317421"/>
    </source>
</evidence>
<evidence type="ECO:0000256" key="3">
    <source>
        <dbReference type="ARBA" id="ARBA00023125"/>
    </source>
</evidence>
<dbReference type="GO" id="GO:0016987">
    <property type="term" value="F:sigma factor activity"/>
    <property type="evidence" value="ECO:0007669"/>
    <property type="project" value="UniProtKB-KW"/>
</dbReference>
<dbReference type="GO" id="GO:0003677">
    <property type="term" value="F:DNA binding"/>
    <property type="evidence" value="ECO:0007669"/>
    <property type="project" value="UniProtKB-KW"/>
</dbReference>
<reference evidence="6 7" key="1">
    <citation type="submission" date="2019-02" db="EMBL/GenBank/DDBJ databases">
        <title>Deep-cultivation of Planctomycetes and their phenomic and genomic characterization uncovers novel biology.</title>
        <authorList>
            <person name="Wiegand S."/>
            <person name="Jogler M."/>
            <person name="Boedeker C."/>
            <person name="Pinto D."/>
            <person name="Vollmers J."/>
            <person name="Rivas-Marin E."/>
            <person name="Kohn T."/>
            <person name="Peeters S.H."/>
            <person name="Heuer A."/>
            <person name="Rast P."/>
            <person name="Oberbeckmann S."/>
            <person name="Bunk B."/>
            <person name="Jeske O."/>
            <person name="Meyerdierks A."/>
            <person name="Storesund J.E."/>
            <person name="Kallscheuer N."/>
            <person name="Luecker S."/>
            <person name="Lage O.M."/>
            <person name="Pohl T."/>
            <person name="Merkel B.J."/>
            <person name="Hornburger P."/>
            <person name="Mueller R.-W."/>
            <person name="Bruemmer F."/>
            <person name="Labrenz M."/>
            <person name="Spormann A.M."/>
            <person name="Op Den Camp H."/>
            <person name="Overmann J."/>
            <person name="Amann R."/>
            <person name="Jetten M.S.M."/>
            <person name="Mascher T."/>
            <person name="Medema M.H."/>
            <person name="Devos D.P."/>
            <person name="Kaster A.-K."/>
            <person name="Ovreas L."/>
            <person name="Rohde M."/>
            <person name="Galperin M.Y."/>
            <person name="Jogler C."/>
        </authorList>
    </citation>
    <scope>NUCLEOTIDE SEQUENCE [LARGE SCALE GENOMIC DNA]</scope>
    <source>
        <strain evidence="6 7">Pla108</strain>
    </source>
</reference>
<dbReference type="SUPFAM" id="SSF88946">
    <property type="entry name" value="Sigma2 domain of RNA polymerase sigma factors"/>
    <property type="match status" value="1"/>
</dbReference>
<dbReference type="AlphaFoldDB" id="A0A5C6ALZ9"/>
<dbReference type="Gene3D" id="1.10.1740.10">
    <property type="match status" value="1"/>
</dbReference>
<gene>
    <name evidence="6" type="ORF">Pla108_14480</name>
</gene>
<dbReference type="RefSeq" id="WP_146444161.1">
    <property type="nucleotide sequence ID" value="NZ_SJPR01000001.1"/>
</dbReference>
<proteinExistence type="predicted"/>
<dbReference type="PANTHER" id="PTHR43133">
    <property type="entry name" value="RNA POLYMERASE ECF-TYPE SIGMA FACTO"/>
    <property type="match status" value="1"/>
</dbReference>
<dbReference type="GO" id="GO:0006352">
    <property type="term" value="P:DNA-templated transcription initiation"/>
    <property type="evidence" value="ECO:0007669"/>
    <property type="project" value="InterPro"/>
</dbReference>
<keyword evidence="2" id="KW-0731">Sigma factor</keyword>
<evidence type="ECO:0000259" key="5">
    <source>
        <dbReference type="Pfam" id="PF04542"/>
    </source>
</evidence>
<keyword evidence="3" id="KW-0238">DNA-binding</keyword>
<name>A0A5C6ALZ9_9BACT</name>
<protein>
    <submittedName>
        <fullName evidence="6">RNA polymerase factor sigma-70</fullName>
    </submittedName>
</protein>
<comment type="caution">
    <text evidence="6">The sequence shown here is derived from an EMBL/GenBank/DDBJ whole genome shotgun (WGS) entry which is preliminary data.</text>
</comment>
<evidence type="ECO:0000256" key="1">
    <source>
        <dbReference type="ARBA" id="ARBA00023015"/>
    </source>
</evidence>
<feature type="domain" description="RNA polymerase sigma-70 region 2" evidence="5">
    <location>
        <begin position="45"/>
        <end position="95"/>
    </location>
</feature>
<dbReference type="Proteomes" id="UP000317421">
    <property type="component" value="Unassembled WGS sequence"/>
</dbReference>
<dbReference type="PANTHER" id="PTHR43133:SF8">
    <property type="entry name" value="RNA POLYMERASE SIGMA FACTOR HI_1459-RELATED"/>
    <property type="match status" value="1"/>
</dbReference>
<dbReference type="InterPro" id="IPR007627">
    <property type="entry name" value="RNA_pol_sigma70_r2"/>
</dbReference>
<accession>A0A5C6ALZ9</accession>
<keyword evidence="4" id="KW-0804">Transcription</keyword>
<keyword evidence="1" id="KW-0805">Transcription regulation</keyword>
<sequence>MTESDDEDLAIRMMDGDKDALREVLREYLEPIKEVLDGKYGTTVQQADIDGAVNGAIMKLWQKAGEFNKKKGTLGSWLYTMAESAVIDVYRREKKLRKRCPILPDDYDVAEACEEEPPELTKAQKQYLKDLDHIIETKLPPLQKAIVKADLVVGGTADAGSLAELHSTSKNSIYVSRNKAHETIRREMTKLAQECERLRGKK</sequence>
<keyword evidence="7" id="KW-1185">Reference proteome</keyword>
<dbReference type="OrthoDB" id="286292at2"/>
<evidence type="ECO:0000256" key="4">
    <source>
        <dbReference type="ARBA" id="ARBA00023163"/>
    </source>
</evidence>
<evidence type="ECO:0000313" key="6">
    <source>
        <dbReference type="EMBL" id="TWU00497.1"/>
    </source>
</evidence>
<dbReference type="Pfam" id="PF04542">
    <property type="entry name" value="Sigma70_r2"/>
    <property type="match status" value="1"/>
</dbReference>
<dbReference type="InterPro" id="IPR039425">
    <property type="entry name" value="RNA_pol_sigma-70-like"/>
</dbReference>
<evidence type="ECO:0000256" key="2">
    <source>
        <dbReference type="ARBA" id="ARBA00023082"/>
    </source>
</evidence>
<dbReference type="InterPro" id="IPR013325">
    <property type="entry name" value="RNA_pol_sigma_r2"/>
</dbReference>
<dbReference type="EMBL" id="SJPR01000001">
    <property type="protein sequence ID" value="TWU00497.1"/>
    <property type="molecule type" value="Genomic_DNA"/>
</dbReference>
<organism evidence="6 7">
    <name type="scientific">Botrimarina colliarenosi</name>
    <dbReference type="NCBI Taxonomy" id="2528001"/>
    <lineage>
        <taxon>Bacteria</taxon>
        <taxon>Pseudomonadati</taxon>
        <taxon>Planctomycetota</taxon>
        <taxon>Planctomycetia</taxon>
        <taxon>Pirellulales</taxon>
        <taxon>Lacipirellulaceae</taxon>
        <taxon>Botrimarina</taxon>
    </lineage>
</organism>